<keyword evidence="2" id="KW-1185">Reference proteome</keyword>
<reference evidence="1 2" key="1">
    <citation type="submission" date="2019-01" db="EMBL/GenBank/DDBJ databases">
        <authorList>
            <person name="Sayadi A."/>
        </authorList>
    </citation>
    <scope>NUCLEOTIDE SEQUENCE [LARGE SCALE GENOMIC DNA]</scope>
</reference>
<organism evidence="1 2">
    <name type="scientific">Callosobruchus maculatus</name>
    <name type="common">Southern cowpea weevil</name>
    <name type="synonym">Pulse bruchid</name>
    <dbReference type="NCBI Taxonomy" id="64391"/>
    <lineage>
        <taxon>Eukaryota</taxon>
        <taxon>Metazoa</taxon>
        <taxon>Ecdysozoa</taxon>
        <taxon>Arthropoda</taxon>
        <taxon>Hexapoda</taxon>
        <taxon>Insecta</taxon>
        <taxon>Pterygota</taxon>
        <taxon>Neoptera</taxon>
        <taxon>Endopterygota</taxon>
        <taxon>Coleoptera</taxon>
        <taxon>Polyphaga</taxon>
        <taxon>Cucujiformia</taxon>
        <taxon>Chrysomeloidea</taxon>
        <taxon>Chrysomelidae</taxon>
        <taxon>Bruchinae</taxon>
        <taxon>Bruchini</taxon>
        <taxon>Callosobruchus</taxon>
    </lineage>
</organism>
<dbReference type="EMBL" id="CAACVG010010924">
    <property type="protein sequence ID" value="VEN56985.1"/>
    <property type="molecule type" value="Genomic_DNA"/>
</dbReference>
<evidence type="ECO:0000313" key="1">
    <source>
        <dbReference type="EMBL" id="VEN56985.1"/>
    </source>
</evidence>
<dbReference type="OrthoDB" id="420022at2759"/>
<protein>
    <submittedName>
        <fullName evidence="1">Uncharacterized protein</fullName>
    </submittedName>
</protein>
<proteinExistence type="predicted"/>
<name>A0A653D9X6_CALMS</name>
<gene>
    <name evidence="1" type="ORF">CALMAC_LOCUS15729</name>
</gene>
<dbReference type="AlphaFoldDB" id="A0A653D9X6"/>
<sequence length="42" mass="4955">MLCGLGSSRSYRSIFGWSFRGYKSVYHPRQVGYYHAKRYTTS</sequence>
<accession>A0A653D9X6</accession>
<evidence type="ECO:0000313" key="2">
    <source>
        <dbReference type="Proteomes" id="UP000410492"/>
    </source>
</evidence>
<dbReference type="Proteomes" id="UP000410492">
    <property type="component" value="Unassembled WGS sequence"/>
</dbReference>